<comment type="caution">
    <text evidence="2">The sequence shown here is derived from an EMBL/GenBank/DDBJ whole genome shotgun (WGS) entry which is preliminary data.</text>
</comment>
<evidence type="ECO:0008006" key="4">
    <source>
        <dbReference type="Google" id="ProtNLM"/>
    </source>
</evidence>
<keyword evidence="1" id="KW-0812">Transmembrane</keyword>
<proteinExistence type="predicted"/>
<organism evidence="2 3">
    <name type="scientific">Agromyces kandeliae</name>
    <dbReference type="NCBI Taxonomy" id="2666141"/>
    <lineage>
        <taxon>Bacteria</taxon>
        <taxon>Bacillati</taxon>
        <taxon>Actinomycetota</taxon>
        <taxon>Actinomycetes</taxon>
        <taxon>Micrococcales</taxon>
        <taxon>Microbacteriaceae</taxon>
        <taxon>Agromyces</taxon>
    </lineage>
</organism>
<evidence type="ECO:0000313" key="3">
    <source>
        <dbReference type="Proteomes" id="UP000476511"/>
    </source>
</evidence>
<dbReference type="AlphaFoldDB" id="A0A6L5R185"/>
<keyword evidence="1" id="KW-1133">Transmembrane helix</keyword>
<dbReference type="Proteomes" id="UP000476511">
    <property type="component" value="Unassembled WGS sequence"/>
</dbReference>
<sequence length="123" mass="11997">MGKLIENLAESVPSWGARVAYGEKTTVDGQEAVPVAFVGFGFGAGEGSGDMPEGGKAVAGHGEGSGGGGGGFSVPIGAYINGPDGLRFRPNTIALAVAAVPLVSAIGGALALIVGAARFRGVR</sequence>
<keyword evidence="1" id="KW-0472">Membrane</keyword>
<protein>
    <recommendedName>
        <fullName evidence="4">Sporulation protein</fullName>
    </recommendedName>
</protein>
<dbReference type="RefSeq" id="WP_154346038.1">
    <property type="nucleotide sequence ID" value="NZ_WKJD01000012.1"/>
</dbReference>
<keyword evidence="3" id="KW-1185">Reference proteome</keyword>
<name>A0A6L5R185_9MICO</name>
<gene>
    <name evidence="2" type="ORF">GJR97_08475</name>
</gene>
<reference evidence="2 3" key="1">
    <citation type="submission" date="2019-11" db="EMBL/GenBank/DDBJ databases">
        <title>Agromyces kandeliae sp. nov., isolated from mangrove soil.</title>
        <authorList>
            <person name="Wang R."/>
        </authorList>
    </citation>
    <scope>NUCLEOTIDE SEQUENCE [LARGE SCALE GENOMIC DNA]</scope>
    <source>
        <strain evidence="2 3">Q22</strain>
    </source>
</reference>
<evidence type="ECO:0000313" key="2">
    <source>
        <dbReference type="EMBL" id="MRX43763.1"/>
    </source>
</evidence>
<evidence type="ECO:0000256" key="1">
    <source>
        <dbReference type="SAM" id="Phobius"/>
    </source>
</evidence>
<feature type="transmembrane region" description="Helical" evidence="1">
    <location>
        <begin position="93"/>
        <end position="117"/>
    </location>
</feature>
<dbReference type="EMBL" id="WKJD01000012">
    <property type="protein sequence ID" value="MRX43763.1"/>
    <property type="molecule type" value="Genomic_DNA"/>
</dbReference>
<accession>A0A6L5R185</accession>